<dbReference type="InParanoid" id="D3AYX4"/>
<name>D3AYX4_HETP5</name>
<accession>D3AYX4</accession>
<organism evidence="2 3">
    <name type="scientific">Heterostelium pallidum (strain ATCC 26659 / Pp 5 / PN500)</name>
    <name type="common">Cellular slime mold</name>
    <name type="synonym">Polysphondylium pallidum</name>
    <dbReference type="NCBI Taxonomy" id="670386"/>
    <lineage>
        <taxon>Eukaryota</taxon>
        <taxon>Amoebozoa</taxon>
        <taxon>Evosea</taxon>
        <taxon>Eumycetozoa</taxon>
        <taxon>Dictyostelia</taxon>
        <taxon>Acytosteliales</taxon>
        <taxon>Acytosteliaceae</taxon>
        <taxon>Heterostelium</taxon>
    </lineage>
</organism>
<dbReference type="AlphaFoldDB" id="D3AYX4"/>
<sequence>MSASMSKRTHDFDQKSSEDSEVDINNHNNNNNNNNNIVNNKVAPQFTDKELEKDDVKLFKVLTESLKIFGKNDLITKKPKVKLEVIVLKKQKMIDAKIEKQEESSSSRNDEEVFIGPVDSKSEEIIADIRKYLSLAFRKPERSCLIYISEHRYTQVQYSMECLKGQDAHIATTLLQAADGTGNGIEHADSIIFIFNVIGNYTITDAQFCDKLSRCFNILAKLGKQDFFQPNSKTFFKLLEQSMGLEPTFIGRIDQTFTEDSINSNRIKAEPNSNNNNENITFESNNNNNIKLESINNNSIKLESIPATELETIILEAFENCPSEKISDIFETYGQIKSILKNIGNQQQTESLLNTINPLFYSKVAATLNISEWKGFTSRIDFIINFNEITDETKHNFIDKIVGSLCSNCNNYPRYCDLSNNLLSIYQCHLKHLSYFNLSNFIKIIDHSICGLYFYFTGDNTRTQLLEILFSIKNEQLLDKLCAKSTPDKLLLNCQLHLNRLNEPSCTIEEIRLFGKMWCHAILSRFKSAGNVSYHTWNVPIGSYSYPFERNYTCSDYTPQCHCMKVASFLPTETKVIEFKCLLEKLDHIENIFAKYKNFLRYEKRINGPLYQIRVTKLQPSIEYLNSDAQEFIESLTISRSAIPEDAIAKLSNDDYITIYYRALDTRLNELTARQPITPLDLPAIPPFSTTTTNN</sequence>
<feature type="compositionally biased region" description="Low complexity" evidence="1">
    <location>
        <begin position="25"/>
        <end position="39"/>
    </location>
</feature>
<gene>
    <name evidence="2" type="ORF">PPL_00893</name>
</gene>
<keyword evidence="3" id="KW-1185">Reference proteome</keyword>
<evidence type="ECO:0000313" key="3">
    <source>
        <dbReference type="Proteomes" id="UP000001396"/>
    </source>
</evidence>
<dbReference type="Proteomes" id="UP000001396">
    <property type="component" value="Unassembled WGS sequence"/>
</dbReference>
<evidence type="ECO:0000256" key="1">
    <source>
        <dbReference type="SAM" id="MobiDB-lite"/>
    </source>
</evidence>
<dbReference type="GeneID" id="31356424"/>
<evidence type="ECO:0000313" key="2">
    <source>
        <dbReference type="EMBL" id="EFA85664.1"/>
    </source>
</evidence>
<feature type="compositionally biased region" description="Basic and acidic residues" evidence="1">
    <location>
        <begin position="8"/>
        <end position="18"/>
    </location>
</feature>
<comment type="caution">
    <text evidence="2">The sequence shown here is derived from an EMBL/GenBank/DDBJ whole genome shotgun (WGS) entry which is preliminary data.</text>
</comment>
<dbReference type="PANTHER" id="PTHR20916:SF18">
    <property type="entry name" value="IPT_TIG DOMAIN-CONTAINING PROTEIN"/>
    <property type="match status" value="1"/>
</dbReference>
<dbReference type="EMBL" id="ADBJ01000004">
    <property type="protein sequence ID" value="EFA85664.1"/>
    <property type="molecule type" value="Genomic_DNA"/>
</dbReference>
<protein>
    <submittedName>
        <fullName evidence="2">Uncharacterized protein</fullName>
    </submittedName>
</protein>
<dbReference type="RefSeq" id="XP_020437771.1">
    <property type="nucleotide sequence ID" value="XM_020571913.1"/>
</dbReference>
<proteinExistence type="predicted"/>
<reference evidence="2 3" key="1">
    <citation type="journal article" date="2011" name="Genome Res.">
        <title>Phylogeny-wide analysis of social amoeba genomes highlights ancient origins for complex intercellular communication.</title>
        <authorList>
            <person name="Heidel A.J."/>
            <person name="Lawal H.M."/>
            <person name="Felder M."/>
            <person name="Schilde C."/>
            <person name="Helps N.R."/>
            <person name="Tunggal B."/>
            <person name="Rivero F."/>
            <person name="John U."/>
            <person name="Schleicher M."/>
            <person name="Eichinger L."/>
            <person name="Platzer M."/>
            <person name="Noegel A.A."/>
            <person name="Schaap P."/>
            <person name="Gloeckner G."/>
        </authorList>
    </citation>
    <scope>NUCLEOTIDE SEQUENCE [LARGE SCALE GENOMIC DNA]</scope>
    <source>
        <strain evidence="3">ATCC 26659 / Pp 5 / PN500</strain>
    </source>
</reference>
<dbReference type="PANTHER" id="PTHR20916">
    <property type="entry name" value="CYSTEINE AND GLYCINE-RICH PROTEIN 2 BINDING PROTEIN"/>
    <property type="match status" value="1"/>
</dbReference>
<feature type="region of interest" description="Disordered" evidence="1">
    <location>
        <begin position="1"/>
        <end position="39"/>
    </location>
</feature>